<organism evidence="1 2">
    <name type="scientific">Durusdinium trenchii</name>
    <dbReference type="NCBI Taxonomy" id="1381693"/>
    <lineage>
        <taxon>Eukaryota</taxon>
        <taxon>Sar</taxon>
        <taxon>Alveolata</taxon>
        <taxon>Dinophyceae</taxon>
        <taxon>Suessiales</taxon>
        <taxon>Symbiodiniaceae</taxon>
        <taxon>Durusdinium</taxon>
    </lineage>
</organism>
<dbReference type="Proteomes" id="UP001642464">
    <property type="component" value="Unassembled WGS sequence"/>
</dbReference>
<evidence type="ECO:0000313" key="2">
    <source>
        <dbReference type="Proteomes" id="UP001642464"/>
    </source>
</evidence>
<reference evidence="1 2" key="1">
    <citation type="submission" date="2024-02" db="EMBL/GenBank/DDBJ databases">
        <authorList>
            <person name="Chen Y."/>
            <person name="Shah S."/>
            <person name="Dougan E. K."/>
            <person name="Thang M."/>
            <person name="Chan C."/>
        </authorList>
    </citation>
    <scope>NUCLEOTIDE SEQUENCE [LARGE SCALE GENOMIC DNA]</scope>
</reference>
<sequence length="60" mass="6741">MPCGEDIEMTPEEQETWLQEKSAELEALMPLTDQEFLDEGSRLALQVGPPSFALCRQEAT</sequence>
<comment type="caution">
    <text evidence="1">The sequence shown here is derived from an EMBL/GenBank/DDBJ whole genome shotgun (WGS) entry which is preliminary data.</text>
</comment>
<keyword evidence="2" id="KW-1185">Reference proteome</keyword>
<evidence type="ECO:0000313" key="1">
    <source>
        <dbReference type="EMBL" id="CAK9043919.1"/>
    </source>
</evidence>
<dbReference type="EMBL" id="CAXAMM010018669">
    <property type="protein sequence ID" value="CAK9043919.1"/>
    <property type="molecule type" value="Genomic_DNA"/>
</dbReference>
<gene>
    <name evidence="1" type="ORF">SCF082_LOCUS25030</name>
</gene>
<accession>A0ABP0LXG4</accession>
<proteinExistence type="predicted"/>
<name>A0ABP0LXG4_9DINO</name>
<protein>
    <submittedName>
        <fullName evidence="1">Uncharacterized protein</fullName>
    </submittedName>
</protein>